<name>A0AAV6ZYV6_ENGPU</name>
<proteinExistence type="predicted"/>
<evidence type="ECO:0000313" key="2">
    <source>
        <dbReference type="Proteomes" id="UP000824782"/>
    </source>
</evidence>
<dbReference type="EMBL" id="WNYA01000011">
    <property type="protein sequence ID" value="KAG8551543.1"/>
    <property type="molecule type" value="Genomic_DNA"/>
</dbReference>
<reference evidence="1" key="1">
    <citation type="thesis" date="2020" institute="ProQuest LLC" country="789 East Eisenhower Parkway, Ann Arbor, MI, USA">
        <title>Comparative Genomics and Chromosome Evolution.</title>
        <authorList>
            <person name="Mudd A.B."/>
        </authorList>
    </citation>
    <scope>NUCLEOTIDE SEQUENCE</scope>
    <source>
        <strain evidence="1">237g6f4</strain>
        <tissue evidence="1">Blood</tissue>
    </source>
</reference>
<gene>
    <name evidence="1" type="ORF">GDO81_004154</name>
</gene>
<organism evidence="1 2">
    <name type="scientific">Engystomops pustulosus</name>
    <name type="common">Tungara frog</name>
    <name type="synonym">Physalaemus pustulosus</name>
    <dbReference type="NCBI Taxonomy" id="76066"/>
    <lineage>
        <taxon>Eukaryota</taxon>
        <taxon>Metazoa</taxon>
        <taxon>Chordata</taxon>
        <taxon>Craniata</taxon>
        <taxon>Vertebrata</taxon>
        <taxon>Euteleostomi</taxon>
        <taxon>Amphibia</taxon>
        <taxon>Batrachia</taxon>
        <taxon>Anura</taxon>
        <taxon>Neobatrachia</taxon>
        <taxon>Hyloidea</taxon>
        <taxon>Leptodactylidae</taxon>
        <taxon>Leiuperinae</taxon>
        <taxon>Engystomops</taxon>
    </lineage>
</organism>
<dbReference type="Proteomes" id="UP000824782">
    <property type="component" value="Unassembled WGS sequence"/>
</dbReference>
<protein>
    <submittedName>
        <fullName evidence="1">Uncharacterized protein</fullName>
    </submittedName>
</protein>
<evidence type="ECO:0000313" key="1">
    <source>
        <dbReference type="EMBL" id="KAG8551543.1"/>
    </source>
</evidence>
<accession>A0AAV6ZYV6</accession>
<dbReference type="AlphaFoldDB" id="A0AAV6ZYV6"/>
<keyword evidence="2" id="KW-1185">Reference proteome</keyword>
<comment type="caution">
    <text evidence="1">The sequence shown here is derived from an EMBL/GenBank/DDBJ whole genome shotgun (WGS) entry which is preliminary data.</text>
</comment>
<sequence length="82" mass="9751">MCHWWQKPSTCRLWTSRTGHRFQPLWDSGHVRFLNVHPGVEQEMALGAHIDNGGVQMTHRTVTESLLVHRFHILLREYPFYI</sequence>